<protein>
    <submittedName>
        <fullName evidence="2">Uncharacterized protein</fullName>
    </submittedName>
</protein>
<feature type="transmembrane region" description="Helical" evidence="1">
    <location>
        <begin position="34"/>
        <end position="58"/>
    </location>
</feature>
<keyword evidence="1" id="KW-0472">Membrane</keyword>
<keyword evidence="1" id="KW-0812">Transmembrane</keyword>
<proteinExistence type="predicted"/>
<dbReference type="EMBL" id="BK015694">
    <property type="protein sequence ID" value="DAE20429.1"/>
    <property type="molecule type" value="Genomic_DNA"/>
</dbReference>
<keyword evidence="1" id="KW-1133">Transmembrane helix</keyword>
<evidence type="ECO:0000256" key="1">
    <source>
        <dbReference type="SAM" id="Phobius"/>
    </source>
</evidence>
<sequence length="59" mass="6736">MEIIMLVFPCLGLLFFLGMVGAIAFDKWEWVARFFFLTVLSEGATLVIAVVMMFLNLIF</sequence>
<evidence type="ECO:0000313" key="2">
    <source>
        <dbReference type="EMBL" id="DAE20429.1"/>
    </source>
</evidence>
<name>A0A8S5QNV4_9CAUD</name>
<organism evidence="2">
    <name type="scientific">Siphoviridae sp. cttOT32</name>
    <dbReference type="NCBI Taxonomy" id="2826493"/>
    <lineage>
        <taxon>Viruses</taxon>
        <taxon>Duplodnaviria</taxon>
        <taxon>Heunggongvirae</taxon>
        <taxon>Uroviricota</taxon>
        <taxon>Caudoviricetes</taxon>
    </lineage>
</organism>
<accession>A0A8S5QNV4</accession>
<reference evidence="2" key="1">
    <citation type="journal article" date="2021" name="Proc. Natl. Acad. Sci. U.S.A.">
        <title>A Catalog of Tens of Thousands of Viruses from Human Metagenomes Reveals Hidden Associations with Chronic Diseases.</title>
        <authorList>
            <person name="Tisza M.J."/>
            <person name="Buck C.B."/>
        </authorList>
    </citation>
    <scope>NUCLEOTIDE SEQUENCE</scope>
    <source>
        <strain evidence="2">CttOT32</strain>
    </source>
</reference>